<evidence type="ECO:0000313" key="5">
    <source>
        <dbReference type="EMBL" id="SDI67297.1"/>
    </source>
</evidence>
<accession>A0A2X2X9P0</accession>
<dbReference type="EMBL" id="FNEG01000002">
    <property type="protein sequence ID" value="SDI67297.1"/>
    <property type="molecule type" value="Genomic_DNA"/>
</dbReference>
<keyword evidence="2 6" id="KW-0808">Transferase</keyword>
<dbReference type="EC" id="2.7.8.-" evidence="6"/>
<dbReference type="Proteomes" id="UP000251670">
    <property type="component" value="Unassembled WGS sequence"/>
</dbReference>
<evidence type="ECO:0000313" key="8">
    <source>
        <dbReference type="Proteomes" id="UP000251670"/>
    </source>
</evidence>
<protein>
    <submittedName>
        <fullName evidence="5 6">4'-phosphopantetheinyl transferase</fullName>
        <ecNumber evidence="6">2.7.8.-</ecNumber>
    </submittedName>
</protein>
<dbReference type="Gene3D" id="3.90.470.20">
    <property type="entry name" value="4'-phosphopantetheinyl transferase domain"/>
    <property type="match status" value="2"/>
</dbReference>
<name>A0A2X2X9P0_CHRJE</name>
<evidence type="ECO:0000313" key="7">
    <source>
        <dbReference type="Proteomes" id="UP000199426"/>
    </source>
</evidence>
<feature type="domain" description="4'-phosphopantetheinyl transferase N-terminal" evidence="4">
    <location>
        <begin position="21"/>
        <end position="95"/>
    </location>
</feature>
<dbReference type="InterPro" id="IPR055066">
    <property type="entry name" value="AASDHPPT_N"/>
</dbReference>
<evidence type="ECO:0000256" key="2">
    <source>
        <dbReference type="ARBA" id="ARBA00022679"/>
    </source>
</evidence>
<organism evidence="6 8">
    <name type="scientific">Chryseobacterium jejuense</name>
    <dbReference type="NCBI Taxonomy" id="445960"/>
    <lineage>
        <taxon>Bacteria</taxon>
        <taxon>Pseudomonadati</taxon>
        <taxon>Bacteroidota</taxon>
        <taxon>Flavobacteriia</taxon>
        <taxon>Flavobacteriales</taxon>
        <taxon>Weeksellaceae</taxon>
        <taxon>Chryseobacterium group</taxon>
        <taxon>Chryseobacterium</taxon>
    </lineage>
</organism>
<dbReference type="AlphaFoldDB" id="A0A2X2X9P0"/>
<evidence type="ECO:0000313" key="6">
    <source>
        <dbReference type="EMBL" id="SQB47411.1"/>
    </source>
</evidence>
<dbReference type="GO" id="GO:0008897">
    <property type="term" value="F:holo-[acyl-carrier-protein] synthase activity"/>
    <property type="evidence" value="ECO:0007669"/>
    <property type="project" value="InterPro"/>
</dbReference>
<dbReference type="InterPro" id="IPR008278">
    <property type="entry name" value="4-PPantetheinyl_Trfase_dom"/>
</dbReference>
<evidence type="ECO:0000256" key="1">
    <source>
        <dbReference type="ARBA" id="ARBA00010990"/>
    </source>
</evidence>
<dbReference type="Proteomes" id="UP000199426">
    <property type="component" value="Unassembled WGS sequence"/>
</dbReference>
<dbReference type="InterPro" id="IPR037143">
    <property type="entry name" value="4-PPantetheinyl_Trfase_dom_sf"/>
</dbReference>
<dbReference type="PANTHER" id="PTHR12215:SF10">
    <property type="entry name" value="L-AMINOADIPATE-SEMIALDEHYDE DEHYDROGENASE-PHOSPHOPANTETHEINYL TRANSFERASE"/>
    <property type="match status" value="1"/>
</dbReference>
<dbReference type="RefSeq" id="WP_089735382.1">
    <property type="nucleotide sequence ID" value="NZ_FNEG01000002.1"/>
</dbReference>
<dbReference type="OrthoDB" id="9808281at2"/>
<reference evidence="6 8" key="2">
    <citation type="submission" date="2018-06" db="EMBL/GenBank/DDBJ databases">
        <authorList>
            <consortium name="Pathogen Informatics"/>
            <person name="Doyle S."/>
        </authorList>
    </citation>
    <scope>NUCLEOTIDE SEQUENCE [LARGE SCALE GENOMIC DNA]</scope>
    <source>
        <strain evidence="6 8">NCTC13492</strain>
    </source>
</reference>
<dbReference type="Pfam" id="PF01648">
    <property type="entry name" value="ACPS"/>
    <property type="match status" value="1"/>
</dbReference>
<keyword evidence="7" id="KW-1185">Reference proteome</keyword>
<dbReference type="GO" id="GO:0000287">
    <property type="term" value="F:magnesium ion binding"/>
    <property type="evidence" value="ECO:0007669"/>
    <property type="project" value="InterPro"/>
</dbReference>
<dbReference type="EMBL" id="UAWB01000014">
    <property type="protein sequence ID" value="SQB47411.1"/>
    <property type="molecule type" value="Genomic_DNA"/>
</dbReference>
<dbReference type="Pfam" id="PF22624">
    <property type="entry name" value="AASDHPPT_N"/>
    <property type="match status" value="1"/>
</dbReference>
<dbReference type="STRING" id="445960.SAMN05421542_1682"/>
<comment type="similarity">
    <text evidence="1">Belongs to the P-Pant transferase superfamily. Gsp/Sfp/HetI/AcpT family.</text>
</comment>
<dbReference type="GO" id="GO:0005829">
    <property type="term" value="C:cytosol"/>
    <property type="evidence" value="ECO:0007669"/>
    <property type="project" value="TreeGrafter"/>
</dbReference>
<dbReference type="SUPFAM" id="SSF56214">
    <property type="entry name" value="4'-phosphopantetheinyl transferase"/>
    <property type="match status" value="2"/>
</dbReference>
<evidence type="ECO:0000259" key="3">
    <source>
        <dbReference type="Pfam" id="PF01648"/>
    </source>
</evidence>
<dbReference type="PANTHER" id="PTHR12215">
    <property type="entry name" value="PHOSPHOPANTETHEINE TRANSFERASE"/>
    <property type="match status" value="1"/>
</dbReference>
<dbReference type="InterPro" id="IPR050559">
    <property type="entry name" value="P-Pant_transferase_sf"/>
</dbReference>
<reference evidence="5 7" key="1">
    <citation type="submission" date="2016-10" db="EMBL/GenBank/DDBJ databases">
        <authorList>
            <person name="Varghese N."/>
            <person name="Submissions S."/>
        </authorList>
    </citation>
    <scope>NUCLEOTIDE SEQUENCE [LARGE SCALE GENOMIC DNA]</scope>
    <source>
        <strain evidence="5 7">DSM 19299</strain>
    </source>
</reference>
<gene>
    <name evidence="6" type="primary">sfp</name>
    <name evidence="6" type="ORF">NCTC13492_04493</name>
    <name evidence="5" type="ORF">SAMN05421542_1682</name>
</gene>
<feature type="domain" description="4'-phosphopantetheinyl transferase" evidence="3">
    <location>
        <begin position="100"/>
        <end position="193"/>
    </location>
</feature>
<sequence length="212" mass="25382">MVILYTFISEEKHQYFLDQYLNSFPESFRLDILKYRRWQDAQLSLLGRVLLQLGLKSHYHIDEVQILRFPDNKPYLKDHPLHFNISHSRELVICAIGEFPIGIDVEFIDDKINYVDFQFQMTRREFDKIERSEDQIRDFFLYWTQKESVMKAHGGGMMIPLDSFEIVNDECEIECKKFFTKEIFIDENYQICIASDDKSIKKKALFLVTPEI</sequence>
<proteinExistence type="inferred from homology"/>
<evidence type="ECO:0000259" key="4">
    <source>
        <dbReference type="Pfam" id="PF22624"/>
    </source>
</evidence>
<dbReference type="GO" id="GO:0019878">
    <property type="term" value="P:lysine biosynthetic process via aminoadipic acid"/>
    <property type="evidence" value="ECO:0007669"/>
    <property type="project" value="TreeGrafter"/>
</dbReference>